<evidence type="ECO:0000259" key="3">
    <source>
        <dbReference type="Pfam" id="PF07687"/>
    </source>
</evidence>
<dbReference type="Gene3D" id="3.30.70.360">
    <property type="match status" value="1"/>
</dbReference>
<name>D6GTL8_FILAD</name>
<dbReference type="EMBL" id="CP002390">
    <property type="protein sequence ID" value="EFE27825.1"/>
    <property type="molecule type" value="Genomic_DNA"/>
</dbReference>
<reference evidence="5" key="1">
    <citation type="submission" date="2010-12" db="EMBL/GenBank/DDBJ databases">
        <title>The genome sequence of Filifactor alocis strain ATCC 35896.</title>
        <authorList>
            <consortium name="The Broad Institute Genome Sequencing Platform"/>
            <person name="Ward D."/>
            <person name="Earl A."/>
            <person name="Feldgarden M."/>
            <person name="Young S.K."/>
            <person name="Gargeya S."/>
            <person name="Zeng Q."/>
            <person name="Alvarado L."/>
            <person name="Berlin A."/>
            <person name="Bochicchio J."/>
            <person name="Chapman S.B."/>
            <person name="Chen Z."/>
            <person name="Freedman E."/>
            <person name="Gellesch M."/>
            <person name="Goldberg J."/>
            <person name="Griggs A."/>
            <person name="Gujja S."/>
            <person name="Heilman E."/>
            <person name="Heiman D."/>
            <person name="Howarth C."/>
            <person name="Mehta T."/>
            <person name="Neiman D."/>
            <person name="Pearson M."/>
            <person name="Roberts A."/>
            <person name="Saif S."/>
            <person name="Shea T."/>
            <person name="Shenoy N."/>
            <person name="Sisk P."/>
            <person name="Stolte C."/>
            <person name="Sykes S."/>
            <person name="White J."/>
            <person name="Yandava C."/>
            <person name="Izard J."/>
            <person name="Blanton J.M."/>
            <person name="Baranova O.V."/>
            <person name="Tanner A.C."/>
            <person name="Dewhirst F.E."/>
            <person name="Haas B."/>
            <person name="Nusbaum C."/>
            <person name="Birren B."/>
        </authorList>
    </citation>
    <scope>NUCLEOTIDE SEQUENCE [LARGE SCALE GENOMIC DNA]</scope>
    <source>
        <strain evidence="5">ATCC 35896 / D40 B5</strain>
    </source>
</reference>
<dbReference type="PANTHER" id="PTHR11014:SF63">
    <property type="entry name" value="METALLOPEPTIDASE, PUTATIVE (AFU_ORTHOLOGUE AFUA_6G09600)-RELATED"/>
    <property type="match status" value="1"/>
</dbReference>
<dbReference type="GO" id="GO:0019877">
    <property type="term" value="P:diaminopimelate biosynthetic process"/>
    <property type="evidence" value="ECO:0007669"/>
    <property type="project" value="UniProtKB-ARBA"/>
</dbReference>
<dbReference type="SUPFAM" id="SSF55031">
    <property type="entry name" value="Bacterial exopeptidase dimerisation domain"/>
    <property type="match status" value="1"/>
</dbReference>
<dbReference type="RefSeq" id="WP_014262484.1">
    <property type="nucleotide sequence ID" value="NC_016630.1"/>
</dbReference>
<gene>
    <name evidence="4" type="ordered locus">HMPREF0389_01456</name>
</gene>
<evidence type="ECO:0000313" key="5">
    <source>
        <dbReference type="Proteomes" id="UP000007468"/>
    </source>
</evidence>
<keyword evidence="2" id="KW-0464">Manganese</keyword>
<protein>
    <submittedName>
        <fullName evidence="4">Amidohydrolase</fullName>
    </submittedName>
</protein>
<dbReference type="PANTHER" id="PTHR11014">
    <property type="entry name" value="PEPTIDASE M20 FAMILY MEMBER"/>
    <property type="match status" value="1"/>
</dbReference>
<organism evidence="4 5">
    <name type="scientific">Filifactor alocis (strain ATCC 35896 / CCUG 47790 / D40 B5)</name>
    <name type="common">Fusobacterium alocis</name>
    <dbReference type="NCBI Taxonomy" id="546269"/>
    <lineage>
        <taxon>Bacteria</taxon>
        <taxon>Bacillati</taxon>
        <taxon>Bacillota</taxon>
        <taxon>Clostridia</taxon>
        <taxon>Peptostreptococcales</taxon>
        <taxon>Filifactoraceae</taxon>
        <taxon>Filifactor</taxon>
    </lineage>
</organism>
<feature type="binding site" evidence="2">
    <location>
        <position position="168"/>
    </location>
    <ligand>
        <name>Mn(2+)</name>
        <dbReference type="ChEBI" id="CHEBI:29035"/>
        <label>2</label>
    </ligand>
</feature>
<dbReference type="AlphaFoldDB" id="D6GTL8"/>
<feature type="binding site" evidence="2">
    <location>
        <position position="144"/>
    </location>
    <ligand>
        <name>Mn(2+)</name>
        <dbReference type="ChEBI" id="CHEBI:29035"/>
        <label>2</label>
    </ligand>
</feature>
<proteinExistence type="predicted"/>
<dbReference type="Gene3D" id="3.40.630.10">
    <property type="entry name" value="Zn peptidases"/>
    <property type="match status" value="1"/>
</dbReference>
<sequence length="397" mass="43675">MEQNLCLESVHLDDDVKELSEQIIAWRRHFHTHPEPSLKEYKTSAFIKNLLKEWNVPFVEVEETGILAELKGTKGEGKTIFLRADMDALEMPDRTGASYCSQEEGLNHSCGHDGHTAALLGAVKILKDREFKGTVKFVFQAAEEIGRGAKQFINGGYLEGGDFIFGIHLHSPSEVGKVLAVEGPRSASCDIFDIEVFGESSHCAKPHQGKDALLASAHIAVSLQSIVSRRINPLDPILIAIGELHAGTKYNILAGKGILKGTLRCFDSKTREFALQEIEYVAQETAKIYGATAVFHNFAASPALVNDKAGMDLARKVLAPIIGTENIVNQAVSSLGGEDFADYLEYLPGAFLHVGTKNPTDERTWYPHHHEKFDIDERALPIATQVHVSYALGFLQE</sequence>
<dbReference type="SUPFAM" id="SSF53187">
    <property type="entry name" value="Zn-dependent exopeptidases"/>
    <property type="match status" value="1"/>
</dbReference>
<dbReference type="InterPro" id="IPR002933">
    <property type="entry name" value="Peptidase_M20"/>
</dbReference>
<feature type="binding site" evidence="2">
    <location>
        <position position="369"/>
    </location>
    <ligand>
        <name>Mn(2+)</name>
        <dbReference type="ChEBI" id="CHEBI:29035"/>
        <label>2</label>
    </ligand>
</feature>
<dbReference type="eggNOG" id="COG1473">
    <property type="taxonomic scope" value="Bacteria"/>
</dbReference>
<comment type="cofactor">
    <cofactor evidence="2">
        <name>Mn(2+)</name>
        <dbReference type="ChEBI" id="CHEBI:29035"/>
    </cofactor>
    <text evidence="2">The Mn(2+) ion enhances activity.</text>
</comment>
<feature type="binding site" evidence="2">
    <location>
        <position position="110"/>
    </location>
    <ligand>
        <name>Mn(2+)</name>
        <dbReference type="ChEBI" id="CHEBI:29035"/>
        <label>2</label>
    </ligand>
</feature>
<feature type="binding site" evidence="2">
    <location>
        <position position="112"/>
    </location>
    <ligand>
        <name>Mn(2+)</name>
        <dbReference type="ChEBI" id="CHEBI:29035"/>
        <label>2</label>
    </ligand>
</feature>
<feature type="domain" description="Peptidase M20 dimerisation" evidence="3">
    <location>
        <begin position="192"/>
        <end position="287"/>
    </location>
</feature>
<dbReference type="InterPro" id="IPR011650">
    <property type="entry name" value="Peptidase_M20_dimer"/>
</dbReference>
<evidence type="ECO:0000313" key="4">
    <source>
        <dbReference type="EMBL" id="EFE27825.1"/>
    </source>
</evidence>
<evidence type="ECO:0000256" key="1">
    <source>
        <dbReference type="ARBA" id="ARBA00022801"/>
    </source>
</evidence>
<dbReference type="Proteomes" id="UP000007468">
    <property type="component" value="Chromosome"/>
</dbReference>
<keyword evidence="2" id="KW-0479">Metal-binding</keyword>
<dbReference type="KEGG" id="faa:HMPREF0389_01456"/>
<dbReference type="FunFam" id="3.30.70.360:FF:000001">
    <property type="entry name" value="N-acetyldiaminopimelate deacetylase"/>
    <property type="match status" value="1"/>
</dbReference>
<keyword evidence="1" id="KW-0378">Hydrolase</keyword>
<dbReference type="InterPro" id="IPR036264">
    <property type="entry name" value="Bact_exopeptidase_dim_dom"/>
</dbReference>
<dbReference type="PIRSF" id="PIRSF005962">
    <property type="entry name" value="Pept_M20D_amidohydro"/>
    <property type="match status" value="1"/>
</dbReference>
<dbReference type="GO" id="GO:0050118">
    <property type="term" value="F:N-acetyldiaminopimelate deacetylase activity"/>
    <property type="evidence" value="ECO:0007669"/>
    <property type="project" value="UniProtKB-ARBA"/>
</dbReference>
<evidence type="ECO:0000256" key="2">
    <source>
        <dbReference type="PIRSR" id="PIRSR005962-1"/>
    </source>
</evidence>
<dbReference type="Pfam" id="PF07687">
    <property type="entry name" value="M20_dimer"/>
    <property type="match status" value="1"/>
</dbReference>
<dbReference type="NCBIfam" id="TIGR01891">
    <property type="entry name" value="amidohydrolases"/>
    <property type="match status" value="1"/>
</dbReference>
<accession>D6GTL8</accession>
<dbReference type="Pfam" id="PF01546">
    <property type="entry name" value="Peptidase_M20"/>
    <property type="match status" value="1"/>
</dbReference>
<keyword evidence="5" id="KW-1185">Reference proteome</keyword>
<dbReference type="GO" id="GO:0046872">
    <property type="term" value="F:metal ion binding"/>
    <property type="evidence" value="ECO:0007669"/>
    <property type="project" value="UniProtKB-KW"/>
</dbReference>
<dbReference type="InterPro" id="IPR017439">
    <property type="entry name" value="Amidohydrolase"/>
</dbReference>